<evidence type="ECO:0000313" key="1">
    <source>
        <dbReference type="EMBL" id="SOC29337.1"/>
    </source>
</evidence>
<evidence type="ECO:0000313" key="2">
    <source>
        <dbReference type="Proteomes" id="UP000219068"/>
    </source>
</evidence>
<protein>
    <submittedName>
        <fullName evidence="1">Uncharacterized protein</fullName>
    </submittedName>
</protein>
<dbReference type="Proteomes" id="UP000219068">
    <property type="component" value="Unassembled WGS sequence"/>
</dbReference>
<accession>A0A285TWJ7</accession>
<reference evidence="1 2" key="1">
    <citation type="submission" date="2017-08" db="EMBL/GenBank/DDBJ databases">
        <authorList>
            <person name="de Groot N.N."/>
        </authorList>
    </citation>
    <scope>NUCLEOTIDE SEQUENCE [LARGE SCALE GENOMIC DNA]</scope>
    <source>
        <strain evidence="1 2">USBA 78</strain>
    </source>
</reference>
<dbReference type="EMBL" id="OBMM01000007">
    <property type="protein sequence ID" value="SOC29337.1"/>
    <property type="molecule type" value="Genomic_DNA"/>
</dbReference>
<organism evidence="1 2">
    <name type="scientific">Thalassospira xiamenensis</name>
    <dbReference type="NCBI Taxonomy" id="220697"/>
    <lineage>
        <taxon>Bacteria</taxon>
        <taxon>Pseudomonadati</taxon>
        <taxon>Pseudomonadota</taxon>
        <taxon>Alphaproteobacteria</taxon>
        <taxon>Rhodospirillales</taxon>
        <taxon>Thalassospiraceae</taxon>
        <taxon>Thalassospira</taxon>
    </lineage>
</organism>
<name>A0A285TWJ7_9PROT</name>
<gene>
    <name evidence="1" type="ORF">SAMN05428964_107113</name>
</gene>
<sequence length="44" mass="5045">MHRNYRDTILISLSCERFDYGITAKPFRSSCLDAEKSAHPEIGD</sequence>
<dbReference type="AlphaFoldDB" id="A0A285TWJ7"/>
<proteinExistence type="predicted"/>